<name>A0A841FSW8_9ACTN</name>
<dbReference type="PRINTS" id="PR00455">
    <property type="entry name" value="HTHTETR"/>
</dbReference>
<dbReference type="CDD" id="cd00093">
    <property type="entry name" value="HTH_XRE"/>
    <property type="match status" value="1"/>
</dbReference>
<sequence>MSSRRVAAPERSGGGRPRDPYIDEAVLSAALSVLSEAGYHGLSLEEVARRAGTSRPAIYRRWPGRTHLALAAIASRLNVPAPPDAGCTLCDLAEGFNVFLSAYRTIRPDVLSSLYADCAADPELRGRYLDTVIEPSRRAVGRTIEKAIARGDLRPDTDASLLLDLVASLVYYRSLFADDHMSDAEAEKAIEALLRGAAVDYDGLLAHAMAAEGHEVPHGHEEG</sequence>
<dbReference type="EMBL" id="JACHGT010000009">
    <property type="protein sequence ID" value="MBB6036407.1"/>
    <property type="molecule type" value="Genomic_DNA"/>
</dbReference>
<comment type="caution">
    <text evidence="6">The sequence shown here is derived from an EMBL/GenBank/DDBJ whole genome shotgun (WGS) entry which is preliminary data.</text>
</comment>
<evidence type="ECO:0000313" key="6">
    <source>
        <dbReference type="EMBL" id="MBB6036407.1"/>
    </source>
</evidence>
<dbReference type="RefSeq" id="WP_184789260.1">
    <property type="nucleotide sequence ID" value="NZ_BONT01000029.1"/>
</dbReference>
<dbReference type="InterPro" id="IPR050109">
    <property type="entry name" value="HTH-type_TetR-like_transc_reg"/>
</dbReference>
<dbReference type="PROSITE" id="PS50977">
    <property type="entry name" value="HTH_TETR_2"/>
    <property type="match status" value="1"/>
</dbReference>
<dbReference type="Pfam" id="PF16859">
    <property type="entry name" value="TetR_C_11"/>
    <property type="match status" value="1"/>
</dbReference>
<dbReference type="GO" id="GO:0003700">
    <property type="term" value="F:DNA-binding transcription factor activity"/>
    <property type="evidence" value="ECO:0007669"/>
    <property type="project" value="TreeGrafter"/>
</dbReference>
<dbReference type="GO" id="GO:0000976">
    <property type="term" value="F:transcription cis-regulatory region binding"/>
    <property type="evidence" value="ECO:0007669"/>
    <property type="project" value="TreeGrafter"/>
</dbReference>
<dbReference type="Pfam" id="PF00440">
    <property type="entry name" value="TetR_N"/>
    <property type="match status" value="1"/>
</dbReference>
<keyword evidence="3" id="KW-0804">Transcription</keyword>
<keyword evidence="7" id="KW-1185">Reference proteome</keyword>
<evidence type="ECO:0000313" key="7">
    <source>
        <dbReference type="Proteomes" id="UP000548476"/>
    </source>
</evidence>
<evidence type="ECO:0000256" key="3">
    <source>
        <dbReference type="ARBA" id="ARBA00023163"/>
    </source>
</evidence>
<dbReference type="InterPro" id="IPR036271">
    <property type="entry name" value="Tet_transcr_reg_TetR-rel_C_sf"/>
</dbReference>
<dbReference type="SUPFAM" id="SSF48498">
    <property type="entry name" value="Tetracyclin repressor-like, C-terminal domain"/>
    <property type="match status" value="1"/>
</dbReference>
<feature type="DNA-binding region" description="H-T-H motif" evidence="4">
    <location>
        <begin position="43"/>
        <end position="62"/>
    </location>
</feature>
<accession>A0A841FSW8</accession>
<gene>
    <name evidence="6" type="ORF">HNR73_004278</name>
</gene>
<dbReference type="InterPro" id="IPR011075">
    <property type="entry name" value="TetR_C"/>
</dbReference>
<proteinExistence type="predicted"/>
<organism evidence="6 7">
    <name type="scientific">Phytomonospora endophytica</name>
    <dbReference type="NCBI Taxonomy" id="714109"/>
    <lineage>
        <taxon>Bacteria</taxon>
        <taxon>Bacillati</taxon>
        <taxon>Actinomycetota</taxon>
        <taxon>Actinomycetes</taxon>
        <taxon>Micromonosporales</taxon>
        <taxon>Micromonosporaceae</taxon>
        <taxon>Phytomonospora</taxon>
    </lineage>
</organism>
<evidence type="ECO:0000256" key="2">
    <source>
        <dbReference type="ARBA" id="ARBA00023125"/>
    </source>
</evidence>
<dbReference type="Proteomes" id="UP000548476">
    <property type="component" value="Unassembled WGS sequence"/>
</dbReference>
<dbReference type="PANTHER" id="PTHR30055:SF148">
    <property type="entry name" value="TETR-FAMILY TRANSCRIPTIONAL REGULATOR"/>
    <property type="match status" value="1"/>
</dbReference>
<dbReference type="InterPro" id="IPR001647">
    <property type="entry name" value="HTH_TetR"/>
</dbReference>
<dbReference type="InterPro" id="IPR001387">
    <property type="entry name" value="Cro/C1-type_HTH"/>
</dbReference>
<keyword evidence="2 4" id="KW-0238">DNA-binding</keyword>
<evidence type="ECO:0000256" key="1">
    <source>
        <dbReference type="ARBA" id="ARBA00023015"/>
    </source>
</evidence>
<protein>
    <submittedName>
        <fullName evidence="6">AcrR family transcriptional regulator</fullName>
    </submittedName>
</protein>
<reference evidence="6 7" key="1">
    <citation type="submission" date="2020-08" db="EMBL/GenBank/DDBJ databases">
        <title>Genomic Encyclopedia of Type Strains, Phase IV (KMG-IV): sequencing the most valuable type-strain genomes for metagenomic binning, comparative biology and taxonomic classification.</title>
        <authorList>
            <person name="Goeker M."/>
        </authorList>
    </citation>
    <scope>NUCLEOTIDE SEQUENCE [LARGE SCALE GENOMIC DNA]</scope>
    <source>
        <strain evidence="6 7">YIM 65646</strain>
    </source>
</reference>
<dbReference type="AlphaFoldDB" id="A0A841FSW8"/>
<dbReference type="SUPFAM" id="SSF46689">
    <property type="entry name" value="Homeodomain-like"/>
    <property type="match status" value="1"/>
</dbReference>
<dbReference type="PANTHER" id="PTHR30055">
    <property type="entry name" value="HTH-TYPE TRANSCRIPTIONAL REGULATOR RUTR"/>
    <property type="match status" value="1"/>
</dbReference>
<dbReference type="Gene3D" id="1.10.357.10">
    <property type="entry name" value="Tetracycline Repressor, domain 2"/>
    <property type="match status" value="1"/>
</dbReference>
<evidence type="ECO:0000256" key="4">
    <source>
        <dbReference type="PROSITE-ProRule" id="PRU00335"/>
    </source>
</evidence>
<dbReference type="Gene3D" id="1.10.10.60">
    <property type="entry name" value="Homeodomain-like"/>
    <property type="match status" value="1"/>
</dbReference>
<evidence type="ECO:0000259" key="5">
    <source>
        <dbReference type="PROSITE" id="PS50977"/>
    </source>
</evidence>
<keyword evidence="1" id="KW-0805">Transcription regulation</keyword>
<feature type="domain" description="HTH tetR-type" evidence="5">
    <location>
        <begin position="20"/>
        <end position="80"/>
    </location>
</feature>
<dbReference type="InterPro" id="IPR009057">
    <property type="entry name" value="Homeodomain-like_sf"/>
</dbReference>